<dbReference type="PROSITE" id="PS51257">
    <property type="entry name" value="PROKAR_LIPOPROTEIN"/>
    <property type="match status" value="1"/>
</dbReference>
<dbReference type="STRING" id="1300341.I595_1948"/>
<dbReference type="OrthoDB" id="882993at2"/>
<reference evidence="1 2" key="1">
    <citation type="submission" date="2015-09" db="EMBL/GenBank/DDBJ databases">
        <title>Genome sequence of the marine flavobacterium Croceitalea dokdonensis DOKDO 023 that contains proton- and sodium-pumping rhodopsins.</title>
        <authorList>
            <person name="Kwon S.-K."/>
            <person name="Lee H.K."/>
            <person name="Kwak M.-J."/>
            <person name="Kim J.F."/>
        </authorList>
    </citation>
    <scope>NUCLEOTIDE SEQUENCE [LARGE SCALE GENOMIC DNA]</scope>
    <source>
        <strain evidence="1 2">DOKDO 023</strain>
    </source>
</reference>
<keyword evidence="2" id="KW-1185">Reference proteome</keyword>
<evidence type="ECO:0008006" key="3">
    <source>
        <dbReference type="Google" id="ProtNLM"/>
    </source>
</evidence>
<dbReference type="Proteomes" id="UP000050280">
    <property type="component" value="Unassembled WGS sequence"/>
</dbReference>
<evidence type="ECO:0000313" key="2">
    <source>
        <dbReference type="Proteomes" id="UP000050280"/>
    </source>
</evidence>
<accession>A0A0P7AKC8</accession>
<dbReference type="RefSeq" id="WP_054559050.1">
    <property type="nucleotide sequence ID" value="NZ_LDJX01000003.1"/>
</dbReference>
<protein>
    <recommendedName>
        <fullName evidence="3">Lipocalin-like domain-containing protein</fullName>
    </recommendedName>
</protein>
<dbReference type="EMBL" id="LDJX01000003">
    <property type="protein sequence ID" value="KPM32298.1"/>
    <property type="molecule type" value="Genomic_DNA"/>
</dbReference>
<proteinExistence type="predicted"/>
<sequence length="140" mass="15706">MRYITVLLLFFIVSCSKEDRLVFDASTNQEWRLVSMSGSDGSVTQGESMEWQESYLFRTDGTFTKSRTADGGTLNASGSFERKEMNGEKQLLLNYTEANGIVGSCFGTANETLILDNDEKRLRSTWLACDGPGLIYERID</sequence>
<gene>
    <name evidence="1" type="ORF">I595_1948</name>
</gene>
<name>A0A0P7AKC8_9FLAO</name>
<evidence type="ECO:0000313" key="1">
    <source>
        <dbReference type="EMBL" id="KPM32298.1"/>
    </source>
</evidence>
<dbReference type="AlphaFoldDB" id="A0A0P7AKC8"/>
<comment type="caution">
    <text evidence="1">The sequence shown here is derived from an EMBL/GenBank/DDBJ whole genome shotgun (WGS) entry which is preliminary data.</text>
</comment>
<organism evidence="1 2">
    <name type="scientific">Croceitalea dokdonensis DOKDO 023</name>
    <dbReference type="NCBI Taxonomy" id="1300341"/>
    <lineage>
        <taxon>Bacteria</taxon>
        <taxon>Pseudomonadati</taxon>
        <taxon>Bacteroidota</taxon>
        <taxon>Flavobacteriia</taxon>
        <taxon>Flavobacteriales</taxon>
        <taxon>Flavobacteriaceae</taxon>
        <taxon>Croceitalea</taxon>
    </lineage>
</organism>